<dbReference type="Proteomes" id="UP000076066">
    <property type="component" value="Chromosome"/>
</dbReference>
<dbReference type="SUPFAM" id="SSF46626">
    <property type="entry name" value="Cytochrome c"/>
    <property type="match status" value="2"/>
</dbReference>
<dbReference type="InterPro" id="IPR050597">
    <property type="entry name" value="Cytochrome_c_Oxidase_Subunit"/>
</dbReference>
<dbReference type="GO" id="GO:0005886">
    <property type="term" value="C:plasma membrane"/>
    <property type="evidence" value="ECO:0007669"/>
    <property type="project" value="UniProtKB-SubCell"/>
</dbReference>
<evidence type="ECO:0000259" key="23">
    <source>
        <dbReference type="PROSITE" id="PS51007"/>
    </source>
</evidence>
<evidence type="ECO:0000256" key="17">
    <source>
        <dbReference type="ARBA" id="ARBA00023065"/>
    </source>
</evidence>
<dbReference type="Gene3D" id="1.10.760.10">
    <property type="entry name" value="Cytochrome c-like domain"/>
    <property type="match status" value="2"/>
</dbReference>
<keyword evidence="25" id="KW-1185">Reference proteome</keyword>
<evidence type="ECO:0000256" key="19">
    <source>
        <dbReference type="PIRNR" id="PIRNR000006"/>
    </source>
</evidence>
<evidence type="ECO:0000256" key="21">
    <source>
        <dbReference type="PIRSR" id="PIRSR000006-2"/>
    </source>
</evidence>
<dbReference type="InterPro" id="IPR036909">
    <property type="entry name" value="Cyt_c-like_dom_sf"/>
</dbReference>
<dbReference type="Pfam" id="PF13442">
    <property type="entry name" value="Cytochrome_CBB3"/>
    <property type="match status" value="1"/>
</dbReference>
<evidence type="ECO:0000256" key="10">
    <source>
        <dbReference type="ARBA" id="ARBA00022723"/>
    </source>
</evidence>
<dbReference type="GO" id="GO:0009055">
    <property type="term" value="F:electron transfer activity"/>
    <property type="evidence" value="ECO:0007669"/>
    <property type="project" value="InterPro"/>
</dbReference>
<dbReference type="InterPro" id="IPR032858">
    <property type="entry name" value="CcoP_N"/>
</dbReference>
<evidence type="ECO:0000313" key="24">
    <source>
        <dbReference type="EMBL" id="AMW34679.1"/>
    </source>
</evidence>
<feature type="binding site" description="axial binding residue" evidence="20">
    <location>
        <position position="269"/>
    </location>
    <ligand>
        <name>heme c</name>
        <dbReference type="ChEBI" id="CHEBI:61717"/>
        <label>1</label>
    </ligand>
    <ligandPart>
        <name>Fe</name>
        <dbReference type="ChEBI" id="CHEBI:18248"/>
    </ligandPart>
</feature>
<dbReference type="GO" id="GO:0020037">
    <property type="term" value="F:heme binding"/>
    <property type="evidence" value="ECO:0007669"/>
    <property type="project" value="InterPro"/>
</dbReference>
<dbReference type="PANTHER" id="PTHR33751:SF1">
    <property type="entry name" value="CBB3-TYPE CYTOCHROME C OXIDASE SUBUNIT FIXP"/>
    <property type="match status" value="1"/>
</dbReference>
<evidence type="ECO:0000256" key="13">
    <source>
        <dbReference type="ARBA" id="ARBA00022982"/>
    </source>
</evidence>
<dbReference type="NCBIfam" id="TIGR00782">
    <property type="entry name" value="ccoP"/>
    <property type="match status" value="1"/>
</dbReference>
<evidence type="ECO:0000256" key="14">
    <source>
        <dbReference type="ARBA" id="ARBA00022989"/>
    </source>
</evidence>
<organism evidence="24 25">
    <name type="scientific">Haematospirillum jordaniae</name>
    <dbReference type="NCBI Taxonomy" id="1549855"/>
    <lineage>
        <taxon>Bacteria</taxon>
        <taxon>Pseudomonadati</taxon>
        <taxon>Pseudomonadota</taxon>
        <taxon>Alphaproteobacteria</taxon>
        <taxon>Rhodospirillales</taxon>
        <taxon>Novispirillaceae</taxon>
        <taxon>Haematospirillum</taxon>
    </lineage>
</organism>
<evidence type="ECO:0000256" key="11">
    <source>
        <dbReference type="ARBA" id="ARBA00022737"/>
    </source>
</evidence>
<dbReference type="GO" id="GO:1902600">
    <property type="term" value="P:proton transmembrane transport"/>
    <property type="evidence" value="ECO:0007669"/>
    <property type="project" value="UniProtKB-KW"/>
</dbReference>
<evidence type="ECO:0000256" key="18">
    <source>
        <dbReference type="ARBA" id="ARBA00023136"/>
    </source>
</evidence>
<feature type="binding site" description="covalent" evidence="21">
    <location>
        <position position="217"/>
    </location>
    <ligand>
        <name>heme c</name>
        <dbReference type="ChEBI" id="CHEBI:61717"/>
        <label>2</label>
    </ligand>
</feature>
<dbReference type="Pfam" id="PF14715">
    <property type="entry name" value="FixP_N"/>
    <property type="match status" value="1"/>
</dbReference>
<comment type="function">
    <text evidence="19">C-type cytochrome. Part of the cbb3-type cytochrome c oxidase complex.</text>
</comment>
<feature type="binding site" description="axial binding residue" evidence="20">
    <location>
        <position position="174"/>
    </location>
    <ligand>
        <name>heme c</name>
        <dbReference type="ChEBI" id="CHEBI:61717"/>
        <label>2</label>
    </ligand>
    <ligandPart>
        <name>Fe</name>
        <dbReference type="ChEBI" id="CHEBI:18248"/>
    </ligandPart>
</feature>
<keyword evidence="12 19" id="KW-0375">Hydrogen ion transport</keyword>
<evidence type="ECO:0000256" key="22">
    <source>
        <dbReference type="SAM" id="Phobius"/>
    </source>
</evidence>
<evidence type="ECO:0000256" key="20">
    <source>
        <dbReference type="PIRSR" id="PIRSR000006-1"/>
    </source>
</evidence>
<dbReference type="PRINTS" id="PR00605">
    <property type="entry name" value="CYTCHROMECIC"/>
</dbReference>
<comment type="subcellular location">
    <subcellularLocation>
        <location evidence="1 19">Cell inner membrane</location>
    </subcellularLocation>
</comment>
<feature type="binding site" description="covalent" evidence="21">
    <location>
        <position position="125"/>
    </location>
    <ligand>
        <name>heme c</name>
        <dbReference type="ChEBI" id="CHEBI:61717"/>
        <label>1</label>
    </ligand>
</feature>
<keyword evidence="9 22" id="KW-0812">Transmembrane</keyword>
<dbReference type="InterPro" id="IPR008168">
    <property type="entry name" value="Cyt_C_IC"/>
</dbReference>
<evidence type="ECO:0000256" key="5">
    <source>
        <dbReference type="ARBA" id="ARBA00022475"/>
    </source>
</evidence>
<evidence type="ECO:0000256" key="7">
    <source>
        <dbReference type="ARBA" id="ARBA00022617"/>
    </source>
</evidence>
<dbReference type="PANTHER" id="PTHR33751">
    <property type="entry name" value="CBB3-TYPE CYTOCHROME C OXIDASE SUBUNIT FIXP"/>
    <property type="match status" value="1"/>
</dbReference>
<keyword evidence="13 19" id="KW-0249">Electron transport</keyword>
<evidence type="ECO:0000256" key="6">
    <source>
        <dbReference type="ARBA" id="ARBA00022519"/>
    </source>
</evidence>
<evidence type="ECO:0000256" key="9">
    <source>
        <dbReference type="ARBA" id="ARBA00022692"/>
    </source>
</evidence>
<keyword evidence="10 19" id="KW-0479">Metal-binding</keyword>
<protein>
    <recommendedName>
        <fullName evidence="19">Cbb3-type cytochrome c oxidase subunit</fullName>
    </recommendedName>
</protein>
<dbReference type="GO" id="GO:0006119">
    <property type="term" value="P:oxidative phosphorylation"/>
    <property type="evidence" value="ECO:0007669"/>
    <property type="project" value="UniProtKB-UniPathway"/>
</dbReference>
<feature type="binding site" description="axial binding residue" evidence="20">
    <location>
        <position position="218"/>
    </location>
    <ligand>
        <name>heme c</name>
        <dbReference type="ChEBI" id="CHEBI:61717"/>
        <label>2</label>
    </ligand>
    <ligandPart>
        <name>Fe</name>
        <dbReference type="ChEBI" id="CHEBI:18248"/>
    </ligandPart>
</feature>
<dbReference type="STRING" id="1549855.AY555_05235"/>
<evidence type="ECO:0000256" key="16">
    <source>
        <dbReference type="ARBA" id="ARBA00023004"/>
    </source>
</evidence>
<name>A0A143DDK7_9PROT</name>
<sequence length="295" mass="31929">MAGAPEKDPISGLYTTGHEWDGIAELNTPLPRWWMYVFYATVIWAVGYWIVYPSFPVGKEFLPGIWEYSSRREVEADLVAAHAAHQKERSAIAAGSVDEIYANPPLRAYAIAGGGVLFKDNCAGCHQSGGAGAVGYPTLADDEWIWGGTLADIQQTLLHGIRYDRDPETRQSQMLAFGDILSTDEIKQVAAYVKDMSNGKVVAGPGQTIYTENCAACHSSDGANPVSDGNPAMGAPPLGNRVWLYAGPGKEMTMERLQAQIAKPKHGVMPAWSGRLKDEDIKMLTVYVHSLGGGQ</sequence>
<comment type="pathway">
    <text evidence="2 19">Energy metabolism; oxidative phosphorylation.</text>
</comment>
<keyword evidence="15 19" id="KW-0560">Oxidoreductase</keyword>
<keyword evidence="8 19" id="KW-0679">Respiratory chain</keyword>
<dbReference type="InterPro" id="IPR004678">
    <property type="entry name" value="Cyt_c_oxidase_cbb3_su3"/>
</dbReference>
<evidence type="ECO:0000256" key="4">
    <source>
        <dbReference type="ARBA" id="ARBA00022448"/>
    </source>
</evidence>
<keyword evidence="17 19" id="KW-0406">Ion transport</keyword>
<feature type="binding site" description="covalent" evidence="21">
    <location>
        <position position="122"/>
    </location>
    <ligand>
        <name>heme c</name>
        <dbReference type="ChEBI" id="CHEBI:61717"/>
        <label>1</label>
    </ligand>
</feature>
<keyword evidence="5 19" id="KW-1003">Cell membrane</keyword>
<dbReference type="KEGG" id="hjo:AY555_05235"/>
<reference evidence="24 25" key="1">
    <citation type="submission" date="2016-02" db="EMBL/GenBank/DDBJ databases">
        <title>Complete Genome of H5569, the type strain of the newly described species Haematospirillium jordaniae.</title>
        <authorList>
            <person name="Nicholson A.C."/>
            <person name="Humrighouse B.W."/>
            <person name="Loparov V."/>
            <person name="McQuiston J.R."/>
        </authorList>
    </citation>
    <scope>NUCLEOTIDE SEQUENCE [LARGE SCALE GENOMIC DNA]</scope>
    <source>
        <strain evidence="24 25">H5569</strain>
    </source>
</reference>
<dbReference type="UniPathway" id="UPA00705"/>
<feature type="binding site" description="axial binding residue" evidence="20">
    <location>
        <position position="126"/>
    </location>
    <ligand>
        <name>heme c</name>
        <dbReference type="ChEBI" id="CHEBI:61717"/>
        <label>1</label>
    </ligand>
    <ligandPart>
        <name>Fe</name>
        <dbReference type="ChEBI" id="CHEBI:18248"/>
    </ligandPart>
</feature>
<keyword evidence="7 19" id="KW-0349">Heme</keyword>
<proteinExistence type="inferred from homology"/>
<dbReference type="OrthoDB" id="9811281at2"/>
<comment type="subunit">
    <text evidence="19">Component of the cbb3-type cytochrome c oxidase.</text>
</comment>
<dbReference type="InterPro" id="IPR038414">
    <property type="entry name" value="CcoP_N_sf"/>
</dbReference>
<dbReference type="PROSITE" id="PS51007">
    <property type="entry name" value="CYTC"/>
    <property type="match status" value="2"/>
</dbReference>
<evidence type="ECO:0000256" key="12">
    <source>
        <dbReference type="ARBA" id="ARBA00022781"/>
    </source>
</evidence>
<dbReference type="Gene3D" id="6.10.280.130">
    <property type="match status" value="1"/>
</dbReference>
<feature type="binding site" description="covalent" evidence="21">
    <location>
        <position position="214"/>
    </location>
    <ligand>
        <name>heme c</name>
        <dbReference type="ChEBI" id="CHEBI:61717"/>
        <label>2</label>
    </ligand>
</feature>
<feature type="domain" description="Cytochrome c" evidence="23">
    <location>
        <begin position="109"/>
        <end position="197"/>
    </location>
</feature>
<accession>A0A143DDK7</accession>
<evidence type="ECO:0000256" key="8">
    <source>
        <dbReference type="ARBA" id="ARBA00022660"/>
    </source>
</evidence>
<evidence type="ECO:0000256" key="1">
    <source>
        <dbReference type="ARBA" id="ARBA00004533"/>
    </source>
</evidence>
<dbReference type="InterPro" id="IPR009056">
    <property type="entry name" value="Cyt_c-like_dom"/>
</dbReference>
<keyword evidence="4 19" id="KW-0813">Transport</keyword>
<dbReference type="GO" id="GO:0016491">
    <property type="term" value="F:oxidoreductase activity"/>
    <property type="evidence" value="ECO:0007669"/>
    <property type="project" value="UniProtKB-KW"/>
</dbReference>
<comment type="similarity">
    <text evidence="3 19">Belongs to the CcoP / FixP family.</text>
</comment>
<keyword evidence="6 19" id="KW-0997">Cell inner membrane</keyword>
<dbReference type="GO" id="GO:0005506">
    <property type="term" value="F:iron ion binding"/>
    <property type="evidence" value="ECO:0007669"/>
    <property type="project" value="InterPro"/>
</dbReference>
<dbReference type="EMBL" id="CP014525">
    <property type="protein sequence ID" value="AMW34679.1"/>
    <property type="molecule type" value="Genomic_DNA"/>
</dbReference>
<dbReference type="RefSeq" id="WP_066134332.1">
    <property type="nucleotide sequence ID" value="NZ_CP014525.1"/>
</dbReference>
<feature type="transmembrane region" description="Helical" evidence="22">
    <location>
        <begin position="33"/>
        <end position="52"/>
    </location>
</feature>
<evidence type="ECO:0000256" key="2">
    <source>
        <dbReference type="ARBA" id="ARBA00004673"/>
    </source>
</evidence>
<dbReference type="PIRSF" id="PIRSF000006">
    <property type="entry name" value="Cbb3-Cox_fixP"/>
    <property type="match status" value="1"/>
</dbReference>
<evidence type="ECO:0000256" key="3">
    <source>
        <dbReference type="ARBA" id="ARBA00006113"/>
    </source>
</evidence>
<feature type="domain" description="Cytochrome c" evidence="23">
    <location>
        <begin position="201"/>
        <end position="292"/>
    </location>
</feature>
<keyword evidence="16 19" id="KW-0408">Iron</keyword>
<dbReference type="GeneID" id="53316555"/>
<evidence type="ECO:0000256" key="15">
    <source>
        <dbReference type="ARBA" id="ARBA00023002"/>
    </source>
</evidence>
<dbReference type="AlphaFoldDB" id="A0A143DDK7"/>
<keyword evidence="18 19" id="KW-0472">Membrane</keyword>
<dbReference type="Pfam" id="PF00034">
    <property type="entry name" value="Cytochrom_C"/>
    <property type="match status" value="1"/>
</dbReference>
<keyword evidence="14 22" id="KW-1133">Transmembrane helix</keyword>
<keyword evidence="11" id="KW-0677">Repeat</keyword>
<gene>
    <name evidence="24" type="ORF">AY555_05235</name>
</gene>
<comment type="cofactor">
    <cofactor evidence="19 21">
        <name>heme c</name>
        <dbReference type="ChEBI" id="CHEBI:61717"/>
    </cofactor>
    <text evidence="19 21">Binds 2 heme C groups per subunit.</text>
</comment>
<evidence type="ECO:0000313" key="25">
    <source>
        <dbReference type="Proteomes" id="UP000076066"/>
    </source>
</evidence>